<accession>A0A2W4T7V2</accession>
<gene>
    <name evidence="1" type="ORF">DM484_04325</name>
</gene>
<evidence type="ECO:0000313" key="1">
    <source>
        <dbReference type="EMBL" id="PZN83400.1"/>
    </source>
</evidence>
<reference evidence="1 2" key="1">
    <citation type="journal article" date="2018" name="Aquat. Microb. Ecol.">
        <title>Gammaproteobacterial methanotrophs dominate.</title>
        <authorList>
            <person name="Rissanen A.J."/>
            <person name="Saarenheimo J."/>
            <person name="Tiirola M."/>
            <person name="Peura S."/>
            <person name="Aalto S.L."/>
            <person name="Karvinen A."/>
            <person name="Nykanen H."/>
        </authorList>
    </citation>
    <scope>NUCLEOTIDE SEQUENCE [LARGE SCALE GENOMIC DNA]</scope>
    <source>
        <strain evidence="1">AMbin10</strain>
    </source>
</reference>
<organism evidence="1 2">
    <name type="scientific">Candidatus Methylumidiphilus alinenensis</name>
    <dbReference type="NCBI Taxonomy" id="2202197"/>
    <lineage>
        <taxon>Bacteria</taxon>
        <taxon>Pseudomonadati</taxon>
        <taxon>Pseudomonadota</taxon>
        <taxon>Gammaproteobacteria</taxon>
        <taxon>Methylococcales</taxon>
        <taxon>Candidatus Methylumidiphilus</taxon>
    </lineage>
</organism>
<name>A0A2W4T7V2_9GAMM</name>
<evidence type="ECO:0000313" key="2">
    <source>
        <dbReference type="Proteomes" id="UP000249396"/>
    </source>
</evidence>
<dbReference type="Proteomes" id="UP000249396">
    <property type="component" value="Unassembled WGS sequence"/>
</dbReference>
<dbReference type="AlphaFoldDB" id="A0A2W4T7V2"/>
<dbReference type="PANTHER" id="PTHR36195">
    <property type="entry name" value="DOMAIN PROTEIN, PUTATIVE (AFU_ORTHOLOGUE AFUA_5G01990)-RELATED-RELATED"/>
    <property type="match status" value="1"/>
</dbReference>
<dbReference type="PANTHER" id="PTHR36195:SF4">
    <property type="entry name" value="DOMAIN PROTEIN, PUTATIVE (AFU_ORTHOLOGUE AFUA_5G01990)-RELATED"/>
    <property type="match status" value="1"/>
</dbReference>
<dbReference type="EMBL" id="QJPH01000187">
    <property type="protein sequence ID" value="PZN83400.1"/>
    <property type="molecule type" value="Genomic_DNA"/>
</dbReference>
<dbReference type="SUPFAM" id="SSF56634">
    <property type="entry name" value="Heme-dependent catalase-like"/>
    <property type="match status" value="1"/>
</dbReference>
<dbReference type="Gene3D" id="2.40.180.10">
    <property type="entry name" value="Catalase core domain"/>
    <property type="match status" value="1"/>
</dbReference>
<dbReference type="CDD" id="cd08152">
    <property type="entry name" value="y4iL_like"/>
    <property type="match status" value="1"/>
</dbReference>
<dbReference type="InterPro" id="IPR020835">
    <property type="entry name" value="Catalase_sf"/>
</dbReference>
<sequence>MSSAKEIGKEYPPEEEEQNILELGRILAKDQHVHPGKWRRGQHPKHHGCVRAKFTVADDLPGVLRHGIFKEPHVFNAYIRFSNGKSDDDRNIDVRGMAIKLLQVNGKKASVSEQFTQDFMTADNPVFFARNVRHLLDFVIARDSGKPIQEIAQNFPKLIGFSKLPPASPLETRYWSQTPYLLGNIAVKYSIKPSKANVSGKSPVDDANFLRAALKDWLVAKPAQFDFLVQLQTDPDAMPVEDPTVEWDEMVSPFIKVATIEIPAQTFDSPGQMAFCEALSYTPWHSLLEQRPLGGINRARRPIYEESSTLRHQKLEPSGEESF</sequence>
<protein>
    <submittedName>
        <fullName evidence="1">Catalase</fullName>
    </submittedName>
</protein>
<dbReference type="GO" id="GO:0020037">
    <property type="term" value="F:heme binding"/>
    <property type="evidence" value="ECO:0007669"/>
    <property type="project" value="InterPro"/>
</dbReference>
<comment type="caution">
    <text evidence="1">The sequence shown here is derived from an EMBL/GenBank/DDBJ whole genome shotgun (WGS) entry which is preliminary data.</text>
</comment>
<proteinExistence type="predicted"/>